<dbReference type="Proteomes" id="UP000238937">
    <property type="component" value="Unassembled WGS sequence"/>
</dbReference>
<evidence type="ECO:0000313" key="2">
    <source>
        <dbReference type="EMBL" id="PSB56836.1"/>
    </source>
</evidence>
<dbReference type="InterPro" id="IPR002850">
    <property type="entry name" value="PIN_toxin-like"/>
</dbReference>
<dbReference type="OrthoDB" id="271187at2"/>
<dbReference type="SUPFAM" id="SSF88723">
    <property type="entry name" value="PIN domain-like"/>
    <property type="match status" value="1"/>
</dbReference>
<evidence type="ECO:0000313" key="3">
    <source>
        <dbReference type="Proteomes" id="UP000238937"/>
    </source>
</evidence>
<feature type="domain" description="PIN" evidence="1">
    <location>
        <begin position="8"/>
        <end position="115"/>
    </location>
</feature>
<dbReference type="EMBL" id="PVWO01000106">
    <property type="protein sequence ID" value="PSB56836.1"/>
    <property type="molecule type" value="Genomic_DNA"/>
</dbReference>
<reference evidence="2 3" key="1">
    <citation type="submission" date="2018-03" db="EMBL/GenBank/DDBJ databases">
        <title>The ancient ancestry and fast evolution of plastids.</title>
        <authorList>
            <person name="Moore K.R."/>
            <person name="Magnabosco C."/>
            <person name="Momper L."/>
            <person name="Gold D.A."/>
            <person name="Bosak T."/>
            <person name="Fournier G.P."/>
        </authorList>
    </citation>
    <scope>NUCLEOTIDE SEQUENCE [LARGE SCALE GENOMIC DNA]</scope>
    <source>
        <strain evidence="2 3">CCALA 037</strain>
    </source>
</reference>
<comment type="caution">
    <text evidence="2">The sequence shown here is derived from an EMBL/GenBank/DDBJ whole genome shotgun (WGS) entry which is preliminary data.</text>
</comment>
<dbReference type="PANTHER" id="PTHR34610">
    <property type="entry name" value="SSL7007 PROTEIN"/>
    <property type="match status" value="1"/>
</dbReference>
<dbReference type="InterPro" id="IPR002716">
    <property type="entry name" value="PIN_dom"/>
</dbReference>
<evidence type="ECO:0000259" key="1">
    <source>
        <dbReference type="Pfam" id="PF13470"/>
    </source>
</evidence>
<gene>
    <name evidence="2" type="ORF">C7B77_10550</name>
</gene>
<organism evidence="2 3">
    <name type="scientific">Chamaesiphon polymorphus CCALA 037</name>
    <dbReference type="NCBI Taxonomy" id="2107692"/>
    <lineage>
        <taxon>Bacteria</taxon>
        <taxon>Bacillati</taxon>
        <taxon>Cyanobacteriota</taxon>
        <taxon>Cyanophyceae</taxon>
        <taxon>Gomontiellales</taxon>
        <taxon>Chamaesiphonaceae</taxon>
        <taxon>Chamaesiphon</taxon>
    </lineage>
</organism>
<proteinExistence type="predicted"/>
<dbReference type="RefSeq" id="WP_106303891.1">
    <property type="nucleotide sequence ID" value="NZ_PVWO01000106.1"/>
</dbReference>
<keyword evidence="3" id="KW-1185">Reference proteome</keyword>
<accession>A0A2T1GGR3</accession>
<protein>
    <submittedName>
        <fullName evidence="2">Toxin-antitoxin system toxin component, PIN family protein</fullName>
    </submittedName>
</protein>
<dbReference type="InterPro" id="IPR029060">
    <property type="entry name" value="PIN-like_dom_sf"/>
</dbReference>
<dbReference type="Pfam" id="PF13470">
    <property type="entry name" value="PIN_3"/>
    <property type="match status" value="1"/>
</dbReference>
<dbReference type="PANTHER" id="PTHR34610:SF3">
    <property type="entry name" value="SSL7007 PROTEIN"/>
    <property type="match status" value="1"/>
</dbReference>
<sequence length="145" mass="15735">MSRSTPLRVVVDTNVVFEGLTYRGNAAGLIVEAWLASLFQPCVSNALAYEYVDVLSRKLSPARWQKLQPVLGKLLNISQFTPIYYSWRPTSPDPGDDFLVDCGMNAGAAIVTSNLKDLKIAQASLGLLVLTPAELVIKLATDPSP</sequence>
<dbReference type="AlphaFoldDB" id="A0A2T1GGR3"/>
<name>A0A2T1GGR3_9CYAN</name>